<dbReference type="PROSITE" id="PS01180">
    <property type="entry name" value="CUB"/>
    <property type="match status" value="5"/>
</dbReference>
<dbReference type="PANTHER" id="PTHR46908">
    <property type="entry name" value="CUBILIN-LIKE PROTEIN"/>
    <property type="match status" value="1"/>
</dbReference>
<evidence type="ECO:0000313" key="9">
    <source>
        <dbReference type="Proteomes" id="UP000035642"/>
    </source>
</evidence>
<dbReference type="SMART" id="SM00042">
    <property type="entry name" value="CUB"/>
    <property type="match status" value="4"/>
</dbReference>
<feature type="domain" description="EGF-like" evidence="8">
    <location>
        <begin position="221"/>
        <end position="267"/>
    </location>
</feature>
<keyword evidence="3" id="KW-0677">Repeat</keyword>
<dbReference type="FunFam" id="2.60.120.290:FF:000013">
    <property type="entry name" value="Membrane frizzled-related protein"/>
    <property type="match status" value="1"/>
</dbReference>
<dbReference type="Proteomes" id="UP000035642">
    <property type="component" value="Unassembled WGS sequence"/>
</dbReference>
<organism evidence="9 10">
    <name type="scientific">Angiostrongylus cantonensis</name>
    <name type="common">Rat lungworm</name>
    <dbReference type="NCBI Taxonomy" id="6313"/>
    <lineage>
        <taxon>Eukaryota</taxon>
        <taxon>Metazoa</taxon>
        <taxon>Ecdysozoa</taxon>
        <taxon>Nematoda</taxon>
        <taxon>Chromadorea</taxon>
        <taxon>Rhabditida</taxon>
        <taxon>Rhabditina</taxon>
        <taxon>Rhabditomorpha</taxon>
        <taxon>Strongyloidea</taxon>
        <taxon>Metastrongylidae</taxon>
        <taxon>Angiostrongylus</taxon>
    </lineage>
</organism>
<feature type="domain" description="EGF-like" evidence="8">
    <location>
        <begin position="137"/>
        <end position="176"/>
    </location>
</feature>
<dbReference type="PROSITE" id="PS01187">
    <property type="entry name" value="EGF_CA"/>
    <property type="match status" value="3"/>
</dbReference>
<reference evidence="9" key="1">
    <citation type="submission" date="2012-09" db="EMBL/GenBank/DDBJ databases">
        <authorList>
            <person name="Martin A.A."/>
        </authorList>
    </citation>
    <scope>NUCLEOTIDE SEQUENCE</scope>
</reference>
<dbReference type="InterPro" id="IPR018097">
    <property type="entry name" value="EGF_Ca-bd_CS"/>
</dbReference>
<accession>A0A0K0DLP0</accession>
<feature type="domain" description="EGF-like" evidence="8">
    <location>
        <begin position="42"/>
        <end position="83"/>
    </location>
</feature>
<dbReference type="InterPro" id="IPR000152">
    <property type="entry name" value="EGF-type_Asp/Asn_hydroxyl_site"/>
</dbReference>
<evidence type="ECO:0000256" key="1">
    <source>
        <dbReference type="ARBA" id="ARBA00022536"/>
    </source>
</evidence>
<reference evidence="10" key="2">
    <citation type="submission" date="2016-04" db="UniProtKB">
        <authorList>
            <consortium name="WormBaseParasite"/>
        </authorList>
    </citation>
    <scope>IDENTIFICATION</scope>
</reference>
<evidence type="ECO:0000256" key="4">
    <source>
        <dbReference type="ARBA" id="ARBA00023157"/>
    </source>
</evidence>
<sequence>MLAINGCEDKPCKHGGTCLPGFGKNYNCLCPPHRTGENCENDVDECALYDGTHAGCQNNATCVNHDTGFRCNCRAGFHGPLCQYRQSTCSRSIELCGPYGHCIDLCSDVPTNLDTYKCICDWGYKVSDDKLNPTCIDVDECQDHPCHPGVDCINLPGKFQCTGCPKGYHGNGQICADIDECAAANYPCSSNPHVPCFNTIGSFHCGRCPPGYRGDGRTCRRHSACDDTPCHPDATCVEDPTSLNPGGFICYCPAGTMGDGIGEHGCQTSNSTICKVGKCMNGGTCKVGRISERLGKNETESRIQLDLQVLSVPVIGEAITMTSTRALLRYKGTGLSFSLKWETKKRECGYRTNLASGLLVVPPHHLNTSCDWFISAPMDKHIEIEIPTIEMTTGRLMNCSVNQLEVRTTGPFMTISFRNNVLGGSKSPLQRGFVMKYKTIEPDRRCGGDITNVDGDWGFAGIIESPNYGGFYPPNMDCSWRLDAIGSENSSASGQTLKVGGWSHLASGRFGMMPPFRRREPLIPFRRESIYQCAEDYLQVYADGQLVHDGCNPHRPPQTMLVSIPQVVLRFHSDGSQQGKGFQIAYSLVCEKTLFGNGTIQTWNYPNGGPAGKCVYTIRAEANHAIKLKFKTIGLRTATTSQCFYNRDSYETTADYVEFSGGKEEDKQINQRYICARYPFVEEGEFIMSATRPLVITYVSSGDEKNRGLLMEYITIDVGCGGFYSQPTGTISSPNYPDKYLPHMHCVYQIQVAWSKQVRLTFDNFDIEVVHNDECSYDNVAVYESYVSPTEHGKLLGRFCGTMLPPTLLSSSYKMAVVFSSDRSIAGNGFSARFEGVDVANDCDRTYTAPSGEIVFDGSQGRYSQCDFHISVSTYYSPGFSSLNTESSVCDEYPMPILRSHGSRVLIRLQTTDSSTTHFNISYEQIVSSCGGHVEGVSGSIATPQYPLKDSRSLDCSWTIAVALGNRVRFALINIDDLKSSDDNGFCGMFAANRLDVLDSPHSDARIMRRYCRKVIGAEPLTSNDHEIAVRYKQHGGPMTGPLYGFMAHFTTVCTDIVLTDFTGSIQSPGYPNKVWTSQYCSWTISAPLGNRIQLNFHNFVVEKKYRYGGIPGKCSENWLKVGSFLAV</sequence>
<dbReference type="InterPro" id="IPR049883">
    <property type="entry name" value="NOTCH1_EGF-like"/>
</dbReference>
<dbReference type="AlphaFoldDB" id="A0A0K0DLP0"/>
<evidence type="ECO:0000256" key="6">
    <source>
        <dbReference type="PROSITE-ProRule" id="PRU00076"/>
    </source>
</evidence>
<proteinExistence type="predicted"/>
<dbReference type="FunFam" id="2.10.25.10:FF:000038">
    <property type="entry name" value="Fibrillin 2"/>
    <property type="match status" value="2"/>
</dbReference>
<keyword evidence="4 6" id="KW-1015">Disulfide bond</keyword>
<feature type="domain" description="CUB" evidence="7">
    <location>
        <begin position="1054"/>
        <end position="1128"/>
    </location>
</feature>
<keyword evidence="2" id="KW-0732">Signal</keyword>
<keyword evidence="1 6" id="KW-0245">EGF-like domain</keyword>
<dbReference type="InterPro" id="IPR035914">
    <property type="entry name" value="Sperma_CUB_dom_sf"/>
</dbReference>
<evidence type="ECO:0000256" key="2">
    <source>
        <dbReference type="ARBA" id="ARBA00022729"/>
    </source>
</evidence>
<keyword evidence="9" id="KW-1185">Reference proteome</keyword>
<dbReference type="PROSITE" id="PS01186">
    <property type="entry name" value="EGF_2"/>
    <property type="match status" value="1"/>
</dbReference>
<dbReference type="PROSITE" id="PS00010">
    <property type="entry name" value="ASX_HYDROXYL"/>
    <property type="match status" value="1"/>
</dbReference>
<dbReference type="PROSITE" id="PS00022">
    <property type="entry name" value="EGF_1"/>
    <property type="match status" value="2"/>
</dbReference>
<dbReference type="Gene3D" id="2.60.120.290">
    <property type="entry name" value="Spermadhesin, CUB domain"/>
    <property type="match status" value="6"/>
</dbReference>
<dbReference type="CDD" id="cd00041">
    <property type="entry name" value="CUB"/>
    <property type="match status" value="4"/>
</dbReference>
<dbReference type="Pfam" id="PF00008">
    <property type="entry name" value="EGF"/>
    <property type="match status" value="1"/>
</dbReference>
<evidence type="ECO:0000259" key="8">
    <source>
        <dbReference type="PROSITE" id="PS50026"/>
    </source>
</evidence>
<feature type="disulfide bond" evidence="5">
    <location>
        <begin position="1054"/>
        <end position="1081"/>
    </location>
</feature>
<dbReference type="CDD" id="cd00054">
    <property type="entry name" value="EGF_CA"/>
    <property type="match status" value="4"/>
</dbReference>
<protein>
    <submittedName>
        <fullName evidence="10">Cubilin</fullName>
    </submittedName>
</protein>
<feature type="disulfide bond" evidence="6">
    <location>
        <begin position="73"/>
        <end position="82"/>
    </location>
</feature>
<feature type="domain" description="EGF-like" evidence="8">
    <location>
        <begin position="3"/>
        <end position="40"/>
    </location>
</feature>
<dbReference type="SMART" id="SM00181">
    <property type="entry name" value="EGF"/>
    <property type="match status" value="6"/>
</dbReference>
<dbReference type="InterPro" id="IPR001881">
    <property type="entry name" value="EGF-like_Ca-bd_dom"/>
</dbReference>
<dbReference type="InterPro" id="IPR000742">
    <property type="entry name" value="EGF"/>
</dbReference>
<dbReference type="SUPFAM" id="SSF49854">
    <property type="entry name" value="Spermadhesin, CUB domain"/>
    <property type="match status" value="6"/>
</dbReference>
<comment type="caution">
    <text evidence="6">Lacks conserved residue(s) required for the propagation of feature annotation.</text>
</comment>
<feature type="domain" description="CUB" evidence="7">
    <location>
        <begin position="720"/>
        <end position="837"/>
    </location>
</feature>
<dbReference type="WBParaSite" id="ACAC_0001253501-mRNA-1">
    <property type="protein sequence ID" value="ACAC_0001253501-mRNA-1"/>
    <property type="gene ID" value="ACAC_0001253501"/>
</dbReference>
<feature type="domain" description="CUB" evidence="7">
    <location>
        <begin position="597"/>
        <end position="716"/>
    </location>
</feature>
<dbReference type="SUPFAM" id="SSF57196">
    <property type="entry name" value="EGF/Laminin"/>
    <property type="match status" value="4"/>
</dbReference>
<dbReference type="InterPro" id="IPR052129">
    <property type="entry name" value="Spermadhesin-Link_domain"/>
</dbReference>
<dbReference type="PROSITE" id="PS50026">
    <property type="entry name" value="EGF_3"/>
    <property type="match status" value="4"/>
</dbReference>
<dbReference type="InterPro" id="IPR000859">
    <property type="entry name" value="CUB_dom"/>
</dbReference>
<dbReference type="STRING" id="6313.A0A0K0DLP0"/>
<dbReference type="SMART" id="SM00179">
    <property type="entry name" value="EGF_CA"/>
    <property type="match status" value="5"/>
</dbReference>
<evidence type="ECO:0000256" key="3">
    <source>
        <dbReference type="ARBA" id="ARBA00022737"/>
    </source>
</evidence>
<feature type="disulfide bond" evidence="6">
    <location>
        <begin position="30"/>
        <end position="39"/>
    </location>
</feature>
<dbReference type="GO" id="GO:0005509">
    <property type="term" value="F:calcium ion binding"/>
    <property type="evidence" value="ECO:0007669"/>
    <property type="project" value="InterPro"/>
</dbReference>
<feature type="domain" description="CUB" evidence="7">
    <location>
        <begin position="446"/>
        <end position="589"/>
    </location>
</feature>
<evidence type="ECO:0000313" key="10">
    <source>
        <dbReference type="WBParaSite" id="ACAC_0001253501-mRNA-1"/>
    </source>
</evidence>
<evidence type="ECO:0000256" key="5">
    <source>
        <dbReference type="PROSITE-ProRule" id="PRU00059"/>
    </source>
</evidence>
<evidence type="ECO:0000259" key="7">
    <source>
        <dbReference type="PROSITE" id="PS01180"/>
    </source>
</evidence>
<dbReference type="Pfam" id="PF07645">
    <property type="entry name" value="EGF_CA"/>
    <property type="match status" value="3"/>
</dbReference>
<dbReference type="PANTHER" id="PTHR46908:SF4">
    <property type="entry name" value="TUMOR NECROSIS FACTOR-INDUCIBLE GENE 6 PROTEIN"/>
    <property type="match status" value="1"/>
</dbReference>
<name>A0A0K0DLP0_ANGCA</name>
<dbReference type="Gene3D" id="2.10.25.10">
    <property type="entry name" value="Laminin"/>
    <property type="match status" value="4"/>
</dbReference>
<dbReference type="Pfam" id="PF00431">
    <property type="entry name" value="CUB"/>
    <property type="match status" value="4"/>
</dbReference>
<feature type="domain" description="CUB" evidence="7">
    <location>
        <begin position="930"/>
        <end position="1053"/>
    </location>
</feature>